<keyword evidence="3" id="KW-1185">Reference proteome</keyword>
<evidence type="ECO:0000313" key="2">
    <source>
        <dbReference type="EMBL" id="OWK47308.1"/>
    </source>
</evidence>
<dbReference type="OrthoDB" id="280487at2"/>
<dbReference type="PANTHER" id="PTHR34107:SF1">
    <property type="entry name" value="SLL0198 PROTEIN"/>
    <property type="match status" value="1"/>
</dbReference>
<reference evidence="3" key="1">
    <citation type="submission" date="2017-06" db="EMBL/GenBank/DDBJ databases">
        <title>Genome analysis of Fimbriiglobus ruber SP5, the first member of the order Planctomycetales with confirmed chitinolytic capability.</title>
        <authorList>
            <person name="Ravin N.V."/>
            <person name="Rakitin A.L."/>
            <person name="Ivanova A.A."/>
            <person name="Beletsky A.V."/>
            <person name="Kulichevskaya I.S."/>
            <person name="Mardanov A.V."/>
            <person name="Dedysh S.N."/>
        </authorList>
    </citation>
    <scope>NUCLEOTIDE SEQUENCE [LARGE SCALE GENOMIC DNA]</scope>
    <source>
        <strain evidence="3">SP5</strain>
    </source>
</reference>
<accession>A0A225E987</accession>
<dbReference type="Gene3D" id="3.90.1570.10">
    <property type="entry name" value="tt1808, chain A"/>
    <property type="match status" value="1"/>
</dbReference>
<gene>
    <name evidence="2" type="ORF">FRUB_01007</name>
</gene>
<dbReference type="InterPro" id="IPR012296">
    <property type="entry name" value="Nuclease_put_TT1808"/>
</dbReference>
<proteinExistence type="predicted"/>
<dbReference type="Pfam" id="PF05685">
    <property type="entry name" value="Uma2"/>
    <property type="match status" value="1"/>
</dbReference>
<dbReference type="SUPFAM" id="SSF52980">
    <property type="entry name" value="Restriction endonuclease-like"/>
    <property type="match status" value="1"/>
</dbReference>
<dbReference type="AlphaFoldDB" id="A0A225E987"/>
<feature type="domain" description="Putative restriction endonuclease" evidence="1">
    <location>
        <begin position="45"/>
        <end position="205"/>
    </location>
</feature>
<protein>
    <recommendedName>
        <fullName evidence="1">Putative restriction endonuclease domain-containing protein</fullName>
    </recommendedName>
</protein>
<comment type="caution">
    <text evidence="2">The sequence shown here is derived from an EMBL/GenBank/DDBJ whole genome shotgun (WGS) entry which is preliminary data.</text>
</comment>
<dbReference type="RefSeq" id="WP_161967193.1">
    <property type="nucleotide sequence ID" value="NZ_NIDE01000001.1"/>
</dbReference>
<evidence type="ECO:0000259" key="1">
    <source>
        <dbReference type="Pfam" id="PF05685"/>
    </source>
</evidence>
<evidence type="ECO:0000313" key="3">
    <source>
        <dbReference type="Proteomes" id="UP000214646"/>
    </source>
</evidence>
<dbReference type="EMBL" id="NIDE01000001">
    <property type="protein sequence ID" value="OWK47308.1"/>
    <property type="molecule type" value="Genomic_DNA"/>
</dbReference>
<organism evidence="2 3">
    <name type="scientific">Fimbriiglobus ruber</name>
    <dbReference type="NCBI Taxonomy" id="1908690"/>
    <lineage>
        <taxon>Bacteria</taxon>
        <taxon>Pseudomonadati</taxon>
        <taxon>Planctomycetota</taxon>
        <taxon>Planctomycetia</taxon>
        <taxon>Gemmatales</taxon>
        <taxon>Gemmataceae</taxon>
        <taxon>Fimbriiglobus</taxon>
    </lineage>
</organism>
<name>A0A225E987_9BACT</name>
<sequence>MIVKLHSVPETMADFHERLGFVPLDRIRMDPPPGTATEADVLRYLESGNKSLYELVDGVLVEKAVGTHETSISTLLVILIGSFVKEHKLGLTFAGDGPFRLAPGNVRYPDVSFIPWSLVPKDRTAEKIWPVTPVLAVEVLSESNTKAEIDRKIHELFATGCKLVWIIDPVTQTARAYTSASQSKNIPADGHLDGGKVLPGFRLPLAELFQSIEEPGQQG</sequence>
<dbReference type="CDD" id="cd06260">
    <property type="entry name" value="DUF820-like"/>
    <property type="match status" value="1"/>
</dbReference>
<dbReference type="InterPro" id="IPR008538">
    <property type="entry name" value="Uma2"/>
</dbReference>
<dbReference type="InterPro" id="IPR011335">
    <property type="entry name" value="Restrct_endonuc-II-like"/>
</dbReference>
<dbReference type="Proteomes" id="UP000214646">
    <property type="component" value="Unassembled WGS sequence"/>
</dbReference>
<dbReference type="PANTHER" id="PTHR34107">
    <property type="entry name" value="SLL0198 PROTEIN-RELATED"/>
    <property type="match status" value="1"/>
</dbReference>